<evidence type="ECO:0000313" key="4">
    <source>
        <dbReference type="EMBL" id="SDJ37453.1"/>
    </source>
</evidence>
<accession>A0A239LZP4</accession>
<dbReference type="Proteomes" id="UP000199693">
    <property type="component" value="Unassembled WGS sequence"/>
</dbReference>
<dbReference type="Proteomes" id="UP000198309">
    <property type="component" value="Unassembled WGS sequence"/>
</dbReference>
<feature type="active site" evidence="1">
    <location>
        <position position="207"/>
    </location>
</feature>
<keyword evidence="2" id="KW-0547">Nucleotide-binding</keyword>
<dbReference type="EMBL" id="FZPC01000023">
    <property type="protein sequence ID" value="SNT36087.1"/>
    <property type="molecule type" value="Genomic_DNA"/>
</dbReference>
<feature type="domain" description="Fido" evidence="3">
    <location>
        <begin position="117"/>
        <end position="283"/>
    </location>
</feature>
<reference evidence="5 6" key="2">
    <citation type="submission" date="2017-06" db="EMBL/GenBank/DDBJ databases">
        <authorList>
            <person name="Varghese N."/>
            <person name="Submissions S."/>
        </authorList>
    </citation>
    <scope>NUCLEOTIDE SEQUENCE [LARGE SCALE GENOMIC DNA]</scope>
    <source>
        <strain evidence="5 6">RLD-1</strain>
    </source>
</reference>
<keyword evidence="2" id="KW-0067">ATP-binding</keyword>
<dbReference type="PANTHER" id="PTHR13504">
    <property type="entry name" value="FIDO DOMAIN-CONTAINING PROTEIN DDB_G0283145"/>
    <property type="match status" value="1"/>
</dbReference>
<dbReference type="Pfam" id="PF02661">
    <property type="entry name" value="Fic"/>
    <property type="match status" value="1"/>
</dbReference>
<dbReference type="InterPro" id="IPR036597">
    <property type="entry name" value="Fido-like_dom_sf"/>
</dbReference>
<keyword evidence="6" id="KW-1185">Reference proteome</keyword>
<dbReference type="RefSeq" id="WP_089393273.1">
    <property type="nucleotide sequence ID" value="NZ_FNEC01000016.1"/>
</dbReference>
<evidence type="ECO:0000313" key="5">
    <source>
        <dbReference type="EMBL" id="SNT36087.1"/>
    </source>
</evidence>
<dbReference type="InterPro" id="IPR040198">
    <property type="entry name" value="Fido_containing"/>
</dbReference>
<gene>
    <name evidence="4" type="ORF">SAMN05216189_101618</name>
    <name evidence="5" type="ORF">SAMN06295949_12318</name>
</gene>
<dbReference type="PANTHER" id="PTHR13504:SF38">
    <property type="entry name" value="FIDO DOMAIN-CONTAINING PROTEIN"/>
    <property type="match status" value="1"/>
</dbReference>
<organism evidence="4 7">
    <name type="scientific">Pseudomonas delhiensis</name>
    <dbReference type="NCBI Taxonomy" id="366289"/>
    <lineage>
        <taxon>Bacteria</taxon>
        <taxon>Pseudomonadati</taxon>
        <taxon>Pseudomonadota</taxon>
        <taxon>Gammaproteobacteria</taxon>
        <taxon>Pseudomonadales</taxon>
        <taxon>Pseudomonadaceae</taxon>
        <taxon>Pseudomonas</taxon>
    </lineage>
</organism>
<dbReference type="PROSITE" id="PS51459">
    <property type="entry name" value="FIDO"/>
    <property type="match status" value="1"/>
</dbReference>
<sequence>MPLITDKGWLDPILPEELPASIIERADALPGKAAFLAGRLARQTSEQLGQLLQITNSYYSNLIEGRHTEIAMMQQAQAAPRRERLLLQDLAIRHMQAQAVFERTLRRFPPAQWSDLFEPALVQRVHERLFDDTDDASRRLDDGRFLQPGQLRARPDEEVAIGGRPAPAASVVLPMLRHLRDGFGRARDPRRRLIGALAYHHRLAFVHPFLDGNGRTTRLMTHIHLVALGLRPTLWSLSRGLARQHQDYYRMLALADRPREGDLDGRGKLSRKHYFAFIEFMLDVCHDQIDYMTQAVDPTALRERVVRAFRYNAQLRAAGAREESAAAVHALLVQGEMPRSDFKTFTGLTPRPAIDELSRLVRLGVVLSPTPKSRSVQPGLPAWFAQEIFPDLHRRFQ</sequence>
<dbReference type="InterPro" id="IPR003812">
    <property type="entry name" value="Fido"/>
</dbReference>
<dbReference type="Gene3D" id="1.10.3290.10">
    <property type="entry name" value="Fido-like domain"/>
    <property type="match status" value="1"/>
</dbReference>
<evidence type="ECO:0000256" key="1">
    <source>
        <dbReference type="PIRSR" id="PIRSR640198-1"/>
    </source>
</evidence>
<dbReference type="GO" id="GO:0005524">
    <property type="term" value="F:ATP binding"/>
    <property type="evidence" value="ECO:0007669"/>
    <property type="project" value="UniProtKB-KW"/>
</dbReference>
<evidence type="ECO:0000256" key="2">
    <source>
        <dbReference type="PIRSR" id="PIRSR640198-2"/>
    </source>
</evidence>
<dbReference type="AlphaFoldDB" id="A0A239LZP4"/>
<evidence type="ECO:0000313" key="7">
    <source>
        <dbReference type="Proteomes" id="UP000199693"/>
    </source>
</evidence>
<evidence type="ECO:0000313" key="6">
    <source>
        <dbReference type="Proteomes" id="UP000198309"/>
    </source>
</evidence>
<feature type="binding site" evidence="2">
    <location>
        <begin position="211"/>
        <end position="218"/>
    </location>
    <ligand>
        <name>ATP</name>
        <dbReference type="ChEBI" id="CHEBI:30616"/>
    </ligand>
</feature>
<feature type="binding site" evidence="2">
    <location>
        <begin position="248"/>
        <end position="249"/>
    </location>
    <ligand>
        <name>ATP</name>
        <dbReference type="ChEBI" id="CHEBI:30616"/>
    </ligand>
</feature>
<protein>
    <submittedName>
        <fullName evidence="4">Fic family protein</fullName>
    </submittedName>
</protein>
<name>A0A239LZP4_9PSED</name>
<dbReference type="EMBL" id="FNEC01000016">
    <property type="protein sequence ID" value="SDJ37453.1"/>
    <property type="molecule type" value="Genomic_DNA"/>
</dbReference>
<proteinExistence type="predicted"/>
<reference evidence="4 7" key="1">
    <citation type="submission" date="2016-10" db="EMBL/GenBank/DDBJ databases">
        <authorList>
            <person name="de Groot N.N."/>
        </authorList>
    </citation>
    <scope>NUCLEOTIDE SEQUENCE [LARGE SCALE GENOMIC DNA]</scope>
    <source>
        <strain evidence="4 7">CCM 7361</strain>
    </source>
</reference>
<evidence type="ECO:0000259" key="3">
    <source>
        <dbReference type="PROSITE" id="PS51459"/>
    </source>
</evidence>
<dbReference type="SUPFAM" id="SSF140931">
    <property type="entry name" value="Fic-like"/>
    <property type="match status" value="1"/>
</dbReference>